<evidence type="ECO:0000256" key="3">
    <source>
        <dbReference type="ARBA" id="ARBA00022989"/>
    </source>
</evidence>
<dbReference type="RefSeq" id="WP_265962752.1">
    <property type="nucleotide sequence ID" value="NZ_JAPEVI010000003.1"/>
</dbReference>
<evidence type="ECO:0000256" key="4">
    <source>
        <dbReference type="ARBA" id="ARBA00023136"/>
    </source>
</evidence>
<protein>
    <submittedName>
        <fullName evidence="6">Isoprenylcysteine carboxylmethyltransferase family protein</fullName>
    </submittedName>
</protein>
<feature type="transmembrane region" description="Helical" evidence="5">
    <location>
        <begin position="87"/>
        <end position="120"/>
    </location>
</feature>
<dbReference type="Proteomes" id="UP001300261">
    <property type="component" value="Unassembled WGS sequence"/>
</dbReference>
<organism evidence="6 7">
    <name type="scientific">Roseibium salinum</name>
    <dbReference type="NCBI Taxonomy" id="1604349"/>
    <lineage>
        <taxon>Bacteria</taxon>
        <taxon>Pseudomonadati</taxon>
        <taxon>Pseudomonadota</taxon>
        <taxon>Alphaproteobacteria</taxon>
        <taxon>Hyphomicrobiales</taxon>
        <taxon>Stappiaceae</taxon>
        <taxon>Roseibium</taxon>
    </lineage>
</organism>
<comment type="subcellular location">
    <subcellularLocation>
        <location evidence="1">Endomembrane system</location>
        <topology evidence="1">Multi-pass membrane protein</topology>
    </subcellularLocation>
</comment>
<evidence type="ECO:0000313" key="6">
    <source>
        <dbReference type="EMBL" id="MCX2723067.1"/>
    </source>
</evidence>
<keyword evidence="2 5" id="KW-0812">Transmembrane</keyword>
<dbReference type="EMBL" id="JAPEVI010000003">
    <property type="protein sequence ID" value="MCX2723067.1"/>
    <property type="molecule type" value="Genomic_DNA"/>
</dbReference>
<dbReference type="PANTHER" id="PTHR12714">
    <property type="entry name" value="PROTEIN-S ISOPRENYLCYSTEINE O-METHYLTRANSFERASE"/>
    <property type="match status" value="1"/>
</dbReference>
<gene>
    <name evidence="6" type="ORF">ON753_11885</name>
</gene>
<keyword evidence="7" id="KW-1185">Reference proteome</keyword>
<proteinExistence type="predicted"/>
<evidence type="ECO:0000256" key="1">
    <source>
        <dbReference type="ARBA" id="ARBA00004127"/>
    </source>
</evidence>
<keyword evidence="3 5" id="KW-1133">Transmembrane helix</keyword>
<name>A0ABT3R272_9HYPH</name>
<sequence>MPQIIPPVLVLVLGLLMIPTTLLVPGAPMISAPYQWIGLPIAAAGLFVLMKAHRTFRREKTEIHTFRQPRKLVTSGIYRLSRNPMYLGFLLLLTGIAICTNEALNLFYALAFLLVSHFWYIPIEERNAAGVFGAAYDDYRSRVRRWL</sequence>
<keyword evidence="4 5" id="KW-0472">Membrane</keyword>
<dbReference type="PANTHER" id="PTHR12714:SF9">
    <property type="entry name" value="PROTEIN-S-ISOPRENYLCYSTEINE O-METHYLTRANSFERASE"/>
    <property type="match status" value="1"/>
</dbReference>
<evidence type="ECO:0000313" key="7">
    <source>
        <dbReference type="Proteomes" id="UP001300261"/>
    </source>
</evidence>
<dbReference type="Gene3D" id="1.20.120.1630">
    <property type="match status" value="1"/>
</dbReference>
<dbReference type="Pfam" id="PF04191">
    <property type="entry name" value="PEMT"/>
    <property type="match status" value="1"/>
</dbReference>
<comment type="caution">
    <text evidence="6">The sequence shown here is derived from an EMBL/GenBank/DDBJ whole genome shotgun (WGS) entry which is preliminary data.</text>
</comment>
<evidence type="ECO:0000256" key="2">
    <source>
        <dbReference type="ARBA" id="ARBA00022692"/>
    </source>
</evidence>
<reference evidence="6 7" key="1">
    <citation type="journal article" date="2016" name="Int. J. Syst. Evol. Microbiol.">
        <title>Labrenzia salina sp. nov., isolated from the rhizosphere of the halophyte Arthrocnemum macrostachyum.</title>
        <authorList>
            <person name="Camacho M."/>
            <person name="Redondo-Gomez S."/>
            <person name="Rodriguez-Llorente I."/>
            <person name="Rohde M."/>
            <person name="Sproer C."/>
            <person name="Schumann P."/>
            <person name="Klenk H.P."/>
            <person name="Montero-Calasanz M.D.C."/>
        </authorList>
    </citation>
    <scope>NUCLEOTIDE SEQUENCE [LARGE SCALE GENOMIC DNA]</scope>
    <source>
        <strain evidence="6 7">DSM 29163</strain>
    </source>
</reference>
<feature type="transmembrane region" description="Helical" evidence="5">
    <location>
        <begin position="33"/>
        <end position="50"/>
    </location>
</feature>
<accession>A0ABT3R272</accession>
<evidence type="ECO:0000256" key="5">
    <source>
        <dbReference type="SAM" id="Phobius"/>
    </source>
</evidence>
<dbReference type="InterPro" id="IPR007318">
    <property type="entry name" value="Phopholipid_MeTrfase"/>
</dbReference>